<dbReference type="InterPro" id="IPR051150">
    <property type="entry name" value="SWT21/TCAB1_mRNA_Telomere"/>
</dbReference>
<dbReference type="Gene3D" id="2.130.10.10">
    <property type="entry name" value="YVTN repeat-like/Quinoprotein amine dehydrogenase"/>
    <property type="match status" value="1"/>
</dbReference>
<feature type="compositionally biased region" description="Basic and acidic residues" evidence="1">
    <location>
        <begin position="42"/>
        <end position="71"/>
    </location>
</feature>
<dbReference type="SUPFAM" id="SSF50978">
    <property type="entry name" value="WD40 repeat-like"/>
    <property type="match status" value="1"/>
</dbReference>
<name>A0A8K0RGN8_9PLEO</name>
<dbReference type="Proteomes" id="UP000813461">
    <property type="component" value="Unassembled WGS sequence"/>
</dbReference>
<feature type="compositionally biased region" description="Basic and acidic residues" evidence="1">
    <location>
        <begin position="15"/>
        <end position="35"/>
    </location>
</feature>
<feature type="compositionally biased region" description="Polar residues" evidence="1">
    <location>
        <begin position="1"/>
        <end position="12"/>
    </location>
</feature>
<reference evidence="2" key="1">
    <citation type="journal article" date="2021" name="Nat. Commun.">
        <title>Genetic determinants of endophytism in the Arabidopsis root mycobiome.</title>
        <authorList>
            <person name="Mesny F."/>
            <person name="Miyauchi S."/>
            <person name="Thiergart T."/>
            <person name="Pickel B."/>
            <person name="Atanasova L."/>
            <person name="Karlsson M."/>
            <person name="Huettel B."/>
            <person name="Barry K.W."/>
            <person name="Haridas S."/>
            <person name="Chen C."/>
            <person name="Bauer D."/>
            <person name="Andreopoulos W."/>
            <person name="Pangilinan J."/>
            <person name="LaButti K."/>
            <person name="Riley R."/>
            <person name="Lipzen A."/>
            <person name="Clum A."/>
            <person name="Drula E."/>
            <person name="Henrissat B."/>
            <person name="Kohler A."/>
            <person name="Grigoriev I.V."/>
            <person name="Martin F.M."/>
            <person name="Hacquard S."/>
        </authorList>
    </citation>
    <scope>NUCLEOTIDE SEQUENCE</scope>
    <source>
        <strain evidence="2">MPI-SDFR-AT-0120</strain>
    </source>
</reference>
<protein>
    <submittedName>
        <fullName evidence="2">WD40-repeat-containing domain protein</fullName>
    </submittedName>
</protein>
<accession>A0A8K0RGN8</accession>
<feature type="compositionally biased region" description="Low complexity" evidence="1">
    <location>
        <begin position="72"/>
        <end position="93"/>
    </location>
</feature>
<sequence>MNGSGLQVQCLASTRFHERGRDEQELDEDNARYEECDSEDDTQNHEENDVVRSSKGEDDAKSTLEQEHVNTSRDPTPRISSPSPSQSSSSSTSESEDSADSSSDSIATALSSTPHISCIQESQLSPDGSCILTSDYSRSLTVYPISSTVFQPPHPKPLAPYAKLSSPDPIWSFATNPQFNLSDPSSTHVLLSRRDRYITLHNAVWSSDNTIDPNHTTHSPSPLDISTPLASYKLISPLTEALTAPSSLTYTHDSTHFFAGIRNTIALFDIAHQSNPIQRIPTIPSARNVLKGGGVGYKGVITALSISLPSSTYHHTGILAAGTRTRWIGLYDPTSSENISSFTLPRDGDRGARGNGVSSLKWSPDGRYLYIAERRSDVLLIYDVRSFTTCLAFCTGRKADTNQKLGFDVWCAGAVGGFADGASVGGAGHEKTVSHEIWAGGTDGCVRVWRDPWTKEGGVQADEVVRVGDGNMPVVGTMVHASGGLAGVACGWVGVEEDEIDGDEEKVSRSGMQRMGGVMPRIKEGGSVDILGLR</sequence>
<proteinExistence type="predicted"/>
<dbReference type="PANTHER" id="PTHR13211">
    <property type="entry name" value="TELOMERASE CAJAL BODY PROTEIN 1"/>
    <property type="match status" value="1"/>
</dbReference>
<gene>
    <name evidence="2" type="ORF">FB567DRAFT_40543</name>
</gene>
<feature type="region of interest" description="Disordered" evidence="1">
    <location>
        <begin position="1"/>
        <end position="108"/>
    </location>
</feature>
<dbReference type="PANTHER" id="PTHR13211:SF0">
    <property type="entry name" value="TELOMERASE CAJAL BODY PROTEIN 1"/>
    <property type="match status" value="1"/>
</dbReference>
<comment type="caution">
    <text evidence="2">The sequence shown here is derived from an EMBL/GenBank/DDBJ whole genome shotgun (WGS) entry which is preliminary data.</text>
</comment>
<dbReference type="EMBL" id="JAGMVJ010000001">
    <property type="protein sequence ID" value="KAH7095804.1"/>
    <property type="molecule type" value="Genomic_DNA"/>
</dbReference>
<dbReference type="AlphaFoldDB" id="A0A8K0RGN8"/>
<keyword evidence="3" id="KW-1185">Reference proteome</keyword>
<evidence type="ECO:0000313" key="3">
    <source>
        <dbReference type="Proteomes" id="UP000813461"/>
    </source>
</evidence>
<dbReference type="InterPro" id="IPR015943">
    <property type="entry name" value="WD40/YVTN_repeat-like_dom_sf"/>
</dbReference>
<evidence type="ECO:0000313" key="2">
    <source>
        <dbReference type="EMBL" id="KAH7095804.1"/>
    </source>
</evidence>
<evidence type="ECO:0000256" key="1">
    <source>
        <dbReference type="SAM" id="MobiDB-lite"/>
    </source>
</evidence>
<dbReference type="InterPro" id="IPR036322">
    <property type="entry name" value="WD40_repeat_dom_sf"/>
</dbReference>
<organism evidence="2 3">
    <name type="scientific">Paraphoma chrysanthemicola</name>
    <dbReference type="NCBI Taxonomy" id="798071"/>
    <lineage>
        <taxon>Eukaryota</taxon>
        <taxon>Fungi</taxon>
        <taxon>Dikarya</taxon>
        <taxon>Ascomycota</taxon>
        <taxon>Pezizomycotina</taxon>
        <taxon>Dothideomycetes</taxon>
        <taxon>Pleosporomycetidae</taxon>
        <taxon>Pleosporales</taxon>
        <taxon>Pleosporineae</taxon>
        <taxon>Phaeosphaeriaceae</taxon>
        <taxon>Paraphoma</taxon>
    </lineage>
</organism>
<dbReference type="OrthoDB" id="239865at2759"/>